<feature type="compositionally biased region" description="Low complexity" evidence="1">
    <location>
        <begin position="504"/>
        <end position="519"/>
    </location>
</feature>
<dbReference type="InterPro" id="IPR003615">
    <property type="entry name" value="HNH_nuc"/>
</dbReference>
<proteinExistence type="predicted"/>
<dbReference type="EMBL" id="JAUQYP010000002">
    <property type="protein sequence ID" value="MDO8108580.1"/>
    <property type="molecule type" value="Genomic_DNA"/>
</dbReference>
<evidence type="ECO:0000259" key="2">
    <source>
        <dbReference type="SMART" id="SM00507"/>
    </source>
</evidence>
<keyword evidence="4" id="KW-1185">Reference proteome</keyword>
<name>A0ABT9DD70_9CELL</name>
<feature type="domain" description="HNH nuclease" evidence="2">
    <location>
        <begin position="376"/>
        <end position="428"/>
    </location>
</feature>
<comment type="caution">
    <text evidence="3">The sequence shown here is derived from an EMBL/GenBank/DDBJ whole genome shotgun (WGS) entry which is preliminary data.</text>
</comment>
<feature type="region of interest" description="Disordered" evidence="1">
    <location>
        <begin position="1"/>
        <end position="33"/>
    </location>
</feature>
<feature type="compositionally biased region" description="Low complexity" evidence="1">
    <location>
        <begin position="465"/>
        <end position="493"/>
    </location>
</feature>
<dbReference type="RefSeq" id="WP_304602272.1">
    <property type="nucleotide sequence ID" value="NZ_JAUQYP010000002.1"/>
</dbReference>
<dbReference type="CDD" id="cd00085">
    <property type="entry name" value="HNHc"/>
    <property type="match status" value="1"/>
</dbReference>
<organism evidence="3 4">
    <name type="scientific">Actinotalea lenta</name>
    <dbReference type="NCBI Taxonomy" id="3064654"/>
    <lineage>
        <taxon>Bacteria</taxon>
        <taxon>Bacillati</taxon>
        <taxon>Actinomycetota</taxon>
        <taxon>Actinomycetes</taxon>
        <taxon>Micrococcales</taxon>
        <taxon>Cellulomonadaceae</taxon>
        <taxon>Actinotalea</taxon>
    </lineage>
</organism>
<evidence type="ECO:0000256" key="1">
    <source>
        <dbReference type="SAM" id="MobiDB-lite"/>
    </source>
</evidence>
<evidence type="ECO:0000313" key="3">
    <source>
        <dbReference type="EMBL" id="MDO8108580.1"/>
    </source>
</evidence>
<evidence type="ECO:0000313" key="4">
    <source>
        <dbReference type="Proteomes" id="UP001232536"/>
    </source>
</evidence>
<sequence length="533" mass="55723">MADQRAGATPAPRAVVPGLQAGSGPVPAWPSGRSDLGERVRRIRAEIAELVALEPVVDSHTGPALHADLCRAADQLRGLAARVLARVEADGRWSAGTARTFPEWVAGQQLASRGSVRRAVELGRALDGDLPRTARAVEHGEVTLEHAQVLARAAGSSPARRAALTSGDPERNEAALLAQAARTPVDRFRRVVDRWAATVDATAAESEHDAARAKEYVSLARRPDGVALQGFLTLENAELVATALRAVAGVPAKGDTRTKEERQAAALVDAAHLVLDRGLAGGGNQVRPHLMVHIPLETLERLQQGDAAAAAPDGAAGRVDPACFDAAPPAELSDGTPLPPSALARLVCDGELTRVVFAADGAVLDVGRAQRTYTGQQRLAVIARDVSCRFPGCGAPPTLGEIHHVLSWVDHGRTSVANGILLCWFHHGLVHRRGIRIRRARGAWEFRREDGSVIGDVASRDDARPGGTPTRGSPPGGTRTQGAPPGGTPTQGAPPGGRGAWDEPGAAGPRPSRWGGPRRQSAQPALPLGPGNP</sequence>
<dbReference type="SMART" id="SM00507">
    <property type="entry name" value="HNHc"/>
    <property type="match status" value="1"/>
</dbReference>
<dbReference type="InterPro" id="IPR003870">
    <property type="entry name" value="DUF222"/>
</dbReference>
<gene>
    <name evidence="3" type="ORF">Q6348_15385</name>
</gene>
<reference evidence="3 4" key="1">
    <citation type="submission" date="2023-07" db="EMBL/GenBank/DDBJ databases">
        <title>Description of novel actinomycetes strains, isolated from tidal flat sediment.</title>
        <authorList>
            <person name="Lu C."/>
        </authorList>
    </citation>
    <scope>NUCLEOTIDE SEQUENCE [LARGE SCALE GENOMIC DNA]</scope>
    <source>
        <strain evidence="3 4">SYSU T00b441</strain>
    </source>
</reference>
<accession>A0ABT9DD70</accession>
<feature type="region of interest" description="Disordered" evidence="1">
    <location>
        <begin position="455"/>
        <end position="533"/>
    </location>
</feature>
<dbReference type="Pfam" id="PF02720">
    <property type="entry name" value="DUF222"/>
    <property type="match status" value="1"/>
</dbReference>
<dbReference type="Proteomes" id="UP001232536">
    <property type="component" value="Unassembled WGS sequence"/>
</dbReference>
<protein>
    <submittedName>
        <fullName evidence="3">DUF222 domain-containing protein</fullName>
    </submittedName>
</protein>